<protein>
    <submittedName>
        <fullName evidence="2">AT2A3 ATPase</fullName>
    </submittedName>
</protein>
<dbReference type="GO" id="GO:0000166">
    <property type="term" value="F:nucleotide binding"/>
    <property type="evidence" value="ECO:0007669"/>
    <property type="project" value="InterPro"/>
</dbReference>
<evidence type="ECO:0000256" key="1">
    <source>
        <dbReference type="ARBA" id="ARBA00004141"/>
    </source>
</evidence>
<dbReference type="AlphaFoldDB" id="A0A7L2ZG07"/>
<dbReference type="Pfam" id="PF00702">
    <property type="entry name" value="Hydrolase"/>
    <property type="match status" value="1"/>
</dbReference>
<reference evidence="2 3" key="1">
    <citation type="submission" date="2019-09" db="EMBL/GenBank/DDBJ databases">
        <title>Bird 10,000 Genomes (B10K) Project - Family phase.</title>
        <authorList>
            <person name="Zhang G."/>
        </authorList>
    </citation>
    <scope>NUCLEOTIDE SEQUENCE [LARGE SCALE GENOMIC DNA]</scope>
    <source>
        <strain evidence="2">B10K-DU-012-46</strain>
    </source>
</reference>
<dbReference type="InterPro" id="IPR036412">
    <property type="entry name" value="HAD-like_sf"/>
</dbReference>
<dbReference type="InterPro" id="IPR023214">
    <property type="entry name" value="HAD_sf"/>
</dbReference>
<dbReference type="Gene3D" id="3.40.50.1000">
    <property type="entry name" value="HAD superfamily/HAD-like"/>
    <property type="match status" value="1"/>
</dbReference>
<comment type="caution">
    <text evidence="2">The sequence shown here is derived from an EMBL/GenBank/DDBJ whole genome shotgun (WGS) entry which is preliminary data.</text>
</comment>
<keyword evidence="3" id="KW-1185">Reference proteome</keyword>
<dbReference type="Gene3D" id="3.40.1110.10">
    <property type="entry name" value="Calcium-transporting ATPase, cytoplasmic domain N"/>
    <property type="match status" value="1"/>
</dbReference>
<organism evidence="2 3">
    <name type="scientific">Prunella fulvescens</name>
    <name type="common">Brown accentor</name>
    <dbReference type="NCBI Taxonomy" id="670355"/>
    <lineage>
        <taxon>Eukaryota</taxon>
        <taxon>Metazoa</taxon>
        <taxon>Chordata</taxon>
        <taxon>Craniata</taxon>
        <taxon>Vertebrata</taxon>
        <taxon>Euteleostomi</taxon>
        <taxon>Archelosauria</taxon>
        <taxon>Archosauria</taxon>
        <taxon>Dinosauria</taxon>
        <taxon>Saurischia</taxon>
        <taxon>Theropoda</taxon>
        <taxon>Coelurosauria</taxon>
        <taxon>Aves</taxon>
        <taxon>Neognathae</taxon>
        <taxon>Neoaves</taxon>
        <taxon>Telluraves</taxon>
        <taxon>Australaves</taxon>
        <taxon>Passeriformes</taxon>
        <taxon>Passeroidea</taxon>
        <taxon>Prunellidae</taxon>
        <taxon>Prunella</taxon>
    </lineage>
</organism>
<dbReference type="PANTHER" id="PTHR42861">
    <property type="entry name" value="CALCIUM-TRANSPORTING ATPASE"/>
    <property type="match status" value="1"/>
</dbReference>
<gene>
    <name evidence="2" type="primary">Atp2a3</name>
    <name evidence="2" type="ORF">PRUFUL_R06689</name>
</gene>
<comment type="subcellular location">
    <subcellularLocation>
        <location evidence="1">Membrane</location>
        <topology evidence="1">Multi-pass membrane protein</topology>
    </subcellularLocation>
</comment>
<dbReference type="GO" id="GO:0016020">
    <property type="term" value="C:membrane"/>
    <property type="evidence" value="ECO:0007669"/>
    <property type="project" value="UniProtKB-SubCell"/>
</dbReference>
<name>A0A7L2ZG07_9PASE</name>
<accession>A0A7L2ZG07</accession>
<dbReference type="PRINTS" id="PR00119">
    <property type="entry name" value="CATATPASE"/>
</dbReference>
<dbReference type="EMBL" id="VZTP01006869">
    <property type="protein sequence ID" value="NXT05874.1"/>
    <property type="molecule type" value="Genomic_DNA"/>
</dbReference>
<feature type="non-terminal residue" evidence="2">
    <location>
        <position position="1"/>
    </location>
</feature>
<sequence>VIKQLMRKECTLEFSRDRKSMSVYCTPTGPANNSAGSKMFVKVGVKHLGCRVHPPLTASSIWPWLHRAVVMLCSSSDTLGNVRGTAEHFCSSGGNSELPGDPGSSREVDASQGVNVGLGCVPPTQNNLTFVGCVGMLDPPRKEVTSSIEMCRKAGIRVIMITGDNKGTAVAICRRIGIFSEAEDVSGRAYTGREFDELAPEAQRQACREARCFARVEPAHKSRIVEYLQSFNEITAM</sequence>
<dbReference type="SUPFAM" id="SSF56784">
    <property type="entry name" value="HAD-like"/>
    <property type="match status" value="1"/>
</dbReference>
<evidence type="ECO:0000313" key="3">
    <source>
        <dbReference type="Proteomes" id="UP000553798"/>
    </source>
</evidence>
<feature type="non-terminal residue" evidence="2">
    <location>
        <position position="237"/>
    </location>
</feature>
<dbReference type="Proteomes" id="UP000553798">
    <property type="component" value="Unassembled WGS sequence"/>
</dbReference>
<proteinExistence type="predicted"/>
<evidence type="ECO:0000313" key="2">
    <source>
        <dbReference type="EMBL" id="NXT05874.1"/>
    </source>
</evidence>
<dbReference type="InterPro" id="IPR023299">
    <property type="entry name" value="ATPase_P-typ_cyto_dom_N"/>
</dbReference>